<accession>A0A4C1TIP5</accession>
<comment type="caution">
    <text evidence="2">The sequence shown here is derived from an EMBL/GenBank/DDBJ whole genome shotgun (WGS) entry which is preliminary data.</text>
</comment>
<dbReference type="EMBL" id="BGZK01000056">
    <property type="protein sequence ID" value="GBP13317.1"/>
    <property type="molecule type" value="Genomic_DNA"/>
</dbReference>
<dbReference type="Proteomes" id="UP000299102">
    <property type="component" value="Unassembled WGS sequence"/>
</dbReference>
<sequence>MIINGAKIIARSGQSSRVAGMGMPATRAAALAARGSGGRSGRANTCQNTSPEMSDNFSQIEINGRIGIRIQWKTKIEIVSRIIILIDGGTQTEIDDRTVIEVMIGSETA</sequence>
<evidence type="ECO:0000313" key="3">
    <source>
        <dbReference type="Proteomes" id="UP000299102"/>
    </source>
</evidence>
<evidence type="ECO:0000313" key="2">
    <source>
        <dbReference type="EMBL" id="GBP13317.1"/>
    </source>
</evidence>
<organism evidence="2 3">
    <name type="scientific">Eumeta variegata</name>
    <name type="common">Bagworm moth</name>
    <name type="synonym">Eumeta japonica</name>
    <dbReference type="NCBI Taxonomy" id="151549"/>
    <lineage>
        <taxon>Eukaryota</taxon>
        <taxon>Metazoa</taxon>
        <taxon>Ecdysozoa</taxon>
        <taxon>Arthropoda</taxon>
        <taxon>Hexapoda</taxon>
        <taxon>Insecta</taxon>
        <taxon>Pterygota</taxon>
        <taxon>Neoptera</taxon>
        <taxon>Endopterygota</taxon>
        <taxon>Lepidoptera</taxon>
        <taxon>Glossata</taxon>
        <taxon>Ditrysia</taxon>
        <taxon>Tineoidea</taxon>
        <taxon>Psychidae</taxon>
        <taxon>Oiketicinae</taxon>
        <taxon>Eumeta</taxon>
    </lineage>
</organism>
<name>A0A4C1TIP5_EUMVA</name>
<evidence type="ECO:0000256" key="1">
    <source>
        <dbReference type="SAM" id="MobiDB-lite"/>
    </source>
</evidence>
<reference evidence="2 3" key="1">
    <citation type="journal article" date="2019" name="Commun. Biol.">
        <title>The bagworm genome reveals a unique fibroin gene that provides high tensile strength.</title>
        <authorList>
            <person name="Kono N."/>
            <person name="Nakamura H."/>
            <person name="Ohtoshi R."/>
            <person name="Tomita M."/>
            <person name="Numata K."/>
            <person name="Arakawa K."/>
        </authorList>
    </citation>
    <scope>NUCLEOTIDE SEQUENCE [LARGE SCALE GENOMIC DNA]</scope>
</reference>
<keyword evidence="3" id="KW-1185">Reference proteome</keyword>
<protein>
    <submittedName>
        <fullName evidence="2">Uncharacterized protein</fullName>
    </submittedName>
</protein>
<dbReference type="AlphaFoldDB" id="A0A4C1TIP5"/>
<feature type="region of interest" description="Disordered" evidence="1">
    <location>
        <begin position="33"/>
        <end position="52"/>
    </location>
</feature>
<proteinExistence type="predicted"/>
<gene>
    <name evidence="2" type="ORF">EVAR_8233_1</name>
</gene>